<evidence type="ECO:0000313" key="10">
    <source>
        <dbReference type="Proteomes" id="UP000317982"/>
    </source>
</evidence>
<evidence type="ECO:0000259" key="8">
    <source>
        <dbReference type="Pfam" id="PF00155"/>
    </source>
</evidence>
<feature type="domain" description="Aminotransferase class I/classII large" evidence="8">
    <location>
        <begin position="58"/>
        <end position="396"/>
    </location>
</feature>
<comment type="similarity">
    <text evidence="2">Belongs to the class-I pyridoxal-phosphate-dependent aminotransferase family.</text>
</comment>
<reference evidence="9 10" key="1">
    <citation type="submission" date="2019-07" db="EMBL/GenBank/DDBJ databases">
        <title>Cryptosporangium phraense sp. nov., isolated from plant litter.</title>
        <authorList>
            <person name="Suriyachadkun C."/>
        </authorList>
    </citation>
    <scope>NUCLEOTIDE SEQUENCE [LARGE SCALE GENOMIC DNA]</scope>
    <source>
        <strain evidence="9 10">A-T 5661</strain>
    </source>
</reference>
<dbReference type="PANTHER" id="PTHR42790">
    <property type="entry name" value="AMINOTRANSFERASE"/>
    <property type="match status" value="1"/>
</dbReference>
<evidence type="ECO:0000256" key="3">
    <source>
        <dbReference type="ARBA" id="ARBA00011738"/>
    </source>
</evidence>
<sequence length="437" mass="47426">MSGTTLDDYTDRYAGRMRGMTVSEVRALFAMASRPEIVSLAGGSPFVSALPLDEIADLTAALIRDRGAEALQYGTGQGDLRLRELVCEVMAVEGVIGSAEDVVITVGSQQGLDLIAHLFLDPGDVVLAEGPSYVGALGTFAAAEAEVVHVPMDASGLIPTSLDETLRRLAAEGRRVKFLYTVPNFQNPTGVTLTESRRDAVVELAEKYDLLIIEDNPYGLLGFEEGPGQALRARSSDRVIYLGSCSKMFGAGLRTGWVLAPPAVREKLVLVNESQVLSPAMLTQMIASEYLGKYPWREQLKVFREIYRERRDVMLDALSATMPSGITWTHPRGGFFVWATVGDGLDTKAMQPRALAHKVAYVPGIGFYADGMGRQNMRLCFSSASPDRIREGIRRLATVIEEETELRQVFNTPSAVRRGPHGGPASRTSFAPGPELA</sequence>
<dbReference type="InterPro" id="IPR050859">
    <property type="entry name" value="Class-I_PLP-dep_aminotransf"/>
</dbReference>
<dbReference type="GO" id="GO:0008483">
    <property type="term" value="F:transaminase activity"/>
    <property type="evidence" value="ECO:0007669"/>
    <property type="project" value="UniProtKB-KW"/>
</dbReference>
<gene>
    <name evidence="9" type="ORF">FL583_29655</name>
</gene>
<keyword evidence="5 9" id="KW-0808">Transferase</keyword>
<evidence type="ECO:0000256" key="6">
    <source>
        <dbReference type="ARBA" id="ARBA00022898"/>
    </source>
</evidence>
<keyword evidence="4 9" id="KW-0032">Aminotransferase</keyword>
<dbReference type="PANTHER" id="PTHR42790:SF19">
    <property type="entry name" value="KYNURENINE_ALPHA-AMINOADIPATE AMINOTRANSFERASE, MITOCHONDRIAL"/>
    <property type="match status" value="1"/>
</dbReference>
<evidence type="ECO:0000256" key="1">
    <source>
        <dbReference type="ARBA" id="ARBA00001933"/>
    </source>
</evidence>
<evidence type="ECO:0000313" key="9">
    <source>
        <dbReference type="EMBL" id="TQS41469.1"/>
    </source>
</evidence>
<comment type="cofactor">
    <cofactor evidence="1">
        <name>pyridoxal 5'-phosphate</name>
        <dbReference type="ChEBI" id="CHEBI:597326"/>
    </cofactor>
</comment>
<dbReference type="InterPro" id="IPR015421">
    <property type="entry name" value="PyrdxlP-dep_Trfase_major"/>
</dbReference>
<name>A0A545AJK0_9ACTN</name>
<dbReference type="InterPro" id="IPR015422">
    <property type="entry name" value="PyrdxlP-dep_Trfase_small"/>
</dbReference>
<protein>
    <submittedName>
        <fullName evidence="9">PLP-dependent aminotransferase family protein</fullName>
    </submittedName>
</protein>
<dbReference type="FunFam" id="3.40.640.10:FF:000053">
    <property type="entry name" value="Aminotransferase, class I"/>
    <property type="match status" value="1"/>
</dbReference>
<dbReference type="Gene3D" id="3.90.1150.10">
    <property type="entry name" value="Aspartate Aminotransferase, domain 1"/>
    <property type="match status" value="1"/>
</dbReference>
<evidence type="ECO:0000256" key="2">
    <source>
        <dbReference type="ARBA" id="ARBA00007441"/>
    </source>
</evidence>
<comment type="caution">
    <text evidence="9">The sequence shown here is derived from an EMBL/GenBank/DDBJ whole genome shotgun (WGS) entry which is preliminary data.</text>
</comment>
<dbReference type="SUPFAM" id="SSF53383">
    <property type="entry name" value="PLP-dependent transferases"/>
    <property type="match status" value="1"/>
</dbReference>
<proteinExistence type="inferred from homology"/>
<dbReference type="Gene3D" id="3.40.640.10">
    <property type="entry name" value="Type I PLP-dependent aspartate aminotransferase-like (Major domain)"/>
    <property type="match status" value="1"/>
</dbReference>
<accession>A0A545AJK0</accession>
<dbReference type="RefSeq" id="WP_142708152.1">
    <property type="nucleotide sequence ID" value="NZ_VIRS01000026.1"/>
</dbReference>
<dbReference type="AlphaFoldDB" id="A0A545AJK0"/>
<dbReference type="GO" id="GO:0030170">
    <property type="term" value="F:pyridoxal phosphate binding"/>
    <property type="evidence" value="ECO:0007669"/>
    <property type="project" value="InterPro"/>
</dbReference>
<keyword evidence="6" id="KW-0663">Pyridoxal phosphate</keyword>
<evidence type="ECO:0000256" key="4">
    <source>
        <dbReference type="ARBA" id="ARBA00022576"/>
    </source>
</evidence>
<dbReference type="Pfam" id="PF00155">
    <property type="entry name" value="Aminotran_1_2"/>
    <property type="match status" value="1"/>
</dbReference>
<evidence type="ECO:0000256" key="7">
    <source>
        <dbReference type="SAM" id="MobiDB-lite"/>
    </source>
</evidence>
<dbReference type="CDD" id="cd00609">
    <property type="entry name" value="AAT_like"/>
    <property type="match status" value="1"/>
</dbReference>
<keyword evidence="10" id="KW-1185">Reference proteome</keyword>
<dbReference type="EMBL" id="VIRS01000026">
    <property type="protein sequence ID" value="TQS41469.1"/>
    <property type="molecule type" value="Genomic_DNA"/>
</dbReference>
<dbReference type="InterPro" id="IPR004839">
    <property type="entry name" value="Aminotransferase_I/II_large"/>
</dbReference>
<comment type="subunit">
    <text evidence="3">Homodimer.</text>
</comment>
<dbReference type="InParanoid" id="A0A545AJK0"/>
<evidence type="ECO:0000256" key="5">
    <source>
        <dbReference type="ARBA" id="ARBA00022679"/>
    </source>
</evidence>
<dbReference type="Proteomes" id="UP000317982">
    <property type="component" value="Unassembled WGS sequence"/>
</dbReference>
<dbReference type="OrthoDB" id="199743at2"/>
<dbReference type="InterPro" id="IPR015424">
    <property type="entry name" value="PyrdxlP-dep_Trfase"/>
</dbReference>
<feature type="region of interest" description="Disordered" evidence="7">
    <location>
        <begin position="412"/>
        <end position="437"/>
    </location>
</feature>
<organism evidence="9 10">
    <name type="scientific">Cryptosporangium phraense</name>
    <dbReference type="NCBI Taxonomy" id="2593070"/>
    <lineage>
        <taxon>Bacteria</taxon>
        <taxon>Bacillati</taxon>
        <taxon>Actinomycetota</taxon>
        <taxon>Actinomycetes</taxon>
        <taxon>Cryptosporangiales</taxon>
        <taxon>Cryptosporangiaceae</taxon>
        <taxon>Cryptosporangium</taxon>
    </lineage>
</organism>
<dbReference type="GO" id="GO:1901605">
    <property type="term" value="P:alpha-amino acid metabolic process"/>
    <property type="evidence" value="ECO:0007669"/>
    <property type="project" value="TreeGrafter"/>
</dbReference>